<feature type="signal peptide" evidence="1">
    <location>
        <begin position="1"/>
        <end position="20"/>
    </location>
</feature>
<evidence type="ECO:0000313" key="2">
    <source>
        <dbReference type="EMBL" id="KXT12104.1"/>
    </source>
</evidence>
<gene>
    <name evidence="2" type="ORF">AC579_7976</name>
</gene>
<proteinExistence type="predicted"/>
<accession>A0A139IBP6</accession>
<feature type="chain" id="PRO_5007297321" evidence="1">
    <location>
        <begin position="21"/>
        <end position="77"/>
    </location>
</feature>
<dbReference type="Proteomes" id="UP000073492">
    <property type="component" value="Unassembled WGS sequence"/>
</dbReference>
<dbReference type="EMBL" id="LFZO01000165">
    <property type="protein sequence ID" value="KXT12104.1"/>
    <property type="molecule type" value="Genomic_DNA"/>
</dbReference>
<evidence type="ECO:0000313" key="3">
    <source>
        <dbReference type="Proteomes" id="UP000073492"/>
    </source>
</evidence>
<dbReference type="AlphaFoldDB" id="A0A139IBP6"/>
<keyword evidence="3" id="KW-1185">Reference proteome</keyword>
<keyword evidence="1" id="KW-0732">Signal</keyword>
<comment type="caution">
    <text evidence="2">The sequence shown here is derived from an EMBL/GenBank/DDBJ whole genome shotgun (WGS) entry which is preliminary data.</text>
</comment>
<protein>
    <submittedName>
        <fullName evidence="2">Uncharacterized protein</fullName>
    </submittedName>
</protein>
<organism evidence="2 3">
    <name type="scientific">Pseudocercospora musae</name>
    <dbReference type="NCBI Taxonomy" id="113226"/>
    <lineage>
        <taxon>Eukaryota</taxon>
        <taxon>Fungi</taxon>
        <taxon>Dikarya</taxon>
        <taxon>Ascomycota</taxon>
        <taxon>Pezizomycotina</taxon>
        <taxon>Dothideomycetes</taxon>
        <taxon>Dothideomycetidae</taxon>
        <taxon>Mycosphaerellales</taxon>
        <taxon>Mycosphaerellaceae</taxon>
        <taxon>Pseudocercospora</taxon>
    </lineage>
</organism>
<name>A0A139IBP6_9PEZI</name>
<sequence length="77" mass="8040">MKVAPSIAIFAAFMAPVAFAAPAEYSLILEREANEDIIDALSAGGEISNACKGKNKPCSIDGHANGKFAAKCTHWTS</sequence>
<evidence type="ECO:0000256" key="1">
    <source>
        <dbReference type="SAM" id="SignalP"/>
    </source>
</evidence>
<reference evidence="2 3" key="1">
    <citation type="submission" date="2015-07" db="EMBL/GenBank/DDBJ databases">
        <title>Comparative genomics of the Sigatoka disease complex on banana suggests a link between parallel evolutionary changes in Pseudocercospora fijiensis and Pseudocercospora eumusae and increased virulence on the banana host.</title>
        <authorList>
            <person name="Chang T.-C."/>
            <person name="Salvucci A."/>
            <person name="Crous P.W."/>
            <person name="Stergiopoulos I."/>
        </authorList>
    </citation>
    <scope>NUCLEOTIDE SEQUENCE [LARGE SCALE GENOMIC DNA]</scope>
    <source>
        <strain evidence="2 3">CBS 116634</strain>
    </source>
</reference>